<sequence>MSKRNDERMALVQDVLDRLCEKMRVHSSSLVYLDYDFTADEIDQLNQFMLGQTVAEHAVSVRTLGRLIQTVKPALDTDSGQLVAGRLIAAWLEEGMFQGILG</sequence>
<evidence type="ECO:0000313" key="1">
    <source>
        <dbReference type="EMBL" id="MFD1430144.1"/>
    </source>
</evidence>
<name>A0ABW4CJ75_9LACO</name>
<reference evidence="2" key="1">
    <citation type="journal article" date="2019" name="Int. J. Syst. Evol. Microbiol.">
        <title>The Global Catalogue of Microorganisms (GCM) 10K type strain sequencing project: providing services to taxonomists for standard genome sequencing and annotation.</title>
        <authorList>
            <consortium name="The Broad Institute Genomics Platform"/>
            <consortium name="The Broad Institute Genome Sequencing Center for Infectious Disease"/>
            <person name="Wu L."/>
            <person name="Ma J."/>
        </authorList>
    </citation>
    <scope>NUCLEOTIDE SEQUENCE [LARGE SCALE GENOMIC DNA]</scope>
    <source>
        <strain evidence="2">CCM 8980</strain>
    </source>
</reference>
<dbReference type="Proteomes" id="UP001597196">
    <property type="component" value="Unassembled WGS sequence"/>
</dbReference>
<gene>
    <name evidence="1" type="ORF">ACFQ4P_07790</name>
</gene>
<dbReference type="EMBL" id="JBHTOC010000010">
    <property type="protein sequence ID" value="MFD1430144.1"/>
    <property type="molecule type" value="Genomic_DNA"/>
</dbReference>
<evidence type="ECO:0000313" key="2">
    <source>
        <dbReference type="Proteomes" id="UP001597196"/>
    </source>
</evidence>
<protein>
    <submittedName>
        <fullName evidence="1">Uncharacterized protein</fullName>
    </submittedName>
</protein>
<keyword evidence="2" id="KW-1185">Reference proteome</keyword>
<organism evidence="1 2">
    <name type="scientific">Lacticaseibacillus mingshuiensis</name>
    <dbReference type="NCBI Taxonomy" id="2799574"/>
    <lineage>
        <taxon>Bacteria</taxon>
        <taxon>Bacillati</taxon>
        <taxon>Bacillota</taxon>
        <taxon>Bacilli</taxon>
        <taxon>Lactobacillales</taxon>
        <taxon>Lactobacillaceae</taxon>
        <taxon>Lacticaseibacillus</taxon>
    </lineage>
</organism>
<dbReference type="RefSeq" id="WP_125695842.1">
    <property type="nucleotide sequence ID" value="NZ_BOLQ01000004.1"/>
</dbReference>
<comment type="caution">
    <text evidence="1">The sequence shown here is derived from an EMBL/GenBank/DDBJ whole genome shotgun (WGS) entry which is preliminary data.</text>
</comment>
<proteinExistence type="predicted"/>
<accession>A0ABW4CJ75</accession>